<keyword evidence="3" id="KW-0032">Aminotransferase</keyword>
<comment type="caution">
    <text evidence="3">The sequence shown here is derived from an EMBL/GenBank/DDBJ whole genome shotgun (WGS) entry which is preliminary data.</text>
</comment>
<dbReference type="GO" id="GO:0046820">
    <property type="term" value="F:4-amino-4-deoxychorismate synthase activity"/>
    <property type="evidence" value="ECO:0007669"/>
    <property type="project" value="UniProtKB-EC"/>
</dbReference>
<dbReference type="Pfam" id="PF00425">
    <property type="entry name" value="Chorismate_bind"/>
    <property type="match status" value="1"/>
</dbReference>
<reference evidence="3 4" key="1">
    <citation type="submission" date="2021-03" db="EMBL/GenBank/DDBJ databases">
        <title>Sequencing the genomes of 1000 actinobacteria strains.</title>
        <authorList>
            <person name="Klenk H.-P."/>
        </authorList>
    </citation>
    <scope>NUCLEOTIDE SEQUENCE [LARGE SCALE GENOMIC DNA]</scope>
    <source>
        <strain evidence="3 4">DSM 16005</strain>
    </source>
</reference>
<dbReference type="EMBL" id="JAGIOI010000001">
    <property type="protein sequence ID" value="MBP2412497.1"/>
    <property type="molecule type" value="Genomic_DNA"/>
</dbReference>
<feature type="region of interest" description="Disordered" evidence="1">
    <location>
        <begin position="253"/>
        <end position="276"/>
    </location>
</feature>
<dbReference type="PANTHER" id="PTHR11236:SF18">
    <property type="entry name" value="AMINODEOXYCHORISMATE SYNTHASE"/>
    <property type="match status" value="1"/>
</dbReference>
<dbReference type="GO" id="GO:0004049">
    <property type="term" value="F:anthranilate synthase activity"/>
    <property type="evidence" value="ECO:0007669"/>
    <property type="project" value="UniProtKB-EC"/>
</dbReference>
<dbReference type="SUPFAM" id="SSF56322">
    <property type="entry name" value="ADC synthase"/>
    <property type="match status" value="1"/>
</dbReference>
<dbReference type="Proteomes" id="UP000711614">
    <property type="component" value="Unassembled WGS sequence"/>
</dbReference>
<dbReference type="NCBIfam" id="TIGR00553">
    <property type="entry name" value="pabB"/>
    <property type="match status" value="1"/>
</dbReference>
<dbReference type="Gene3D" id="3.40.50.300">
    <property type="entry name" value="P-loop containing nucleotide triphosphate hydrolases"/>
    <property type="match status" value="1"/>
</dbReference>
<dbReference type="PANTHER" id="PTHR11236">
    <property type="entry name" value="AMINOBENZOATE/ANTHRANILATE SYNTHASE"/>
    <property type="match status" value="1"/>
</dbReference>
<evidence type="ECO:0000313" key="3">
    <source>
        <dbReference type="EMBL" id="MBP2412497.1"/>
    </source>
</evidence>
<dbReference type="Gene3D" id="3.60.120.10">
    <property type="entry name" value="Anthranilate synthase"/>
    <property type="match status" value="1"/>
</dbReference>
<dbReference type="InterPro" id="IPR015890">
    <property type="entry name" value="Chorismate_C"/>
</dbReference>
<sequence length="746" mass="78721">MADPRPVPQFANPQRPVIIAVDGRSGAGKTTIAVELAALLRRHRTVSLFHLEDIYPGWDGLAGGVERYIDTVLAPLRAGLPATWTAWDWEARHDGASRTTEAAPVVLVEGVGSSHGRAGGFLDAVVWVDAPSKTRKKRALERDGETYAPFWDIWAQQEERLLNGSTVPAAADIVVDGRHGVADAPEFVLDALTQLPALENVLAPELARRRGLEVVVTRLDGLPQAELLFHSLYGGSGNAAWLDSSIAEVQKTAGEATAGTTTGTAGSGPAPAAPETARSRFSIMADSAGCFGQRASHHHGLTIVSAGQVTTHIRGSFFHWLDSVWGRKAVRAPIHYPGDFTLGWLGYLGYELKAETGGAARPDESTAGPGATSAIRAAAGQGTSVPDAALLFAGRAVVLDHREDCLYVLALTGVQHPQSYREAEDFLETVHTAHAAALAAAALAGATPQAGPPASGLPDKAPAFTARDGERRYKDMIAAAQAQIHDGNSYEVCLTTTLEAHAQDGMDPWAAYRALRRRSPAPFAAFLRLGSLSVASTSPERFLRIDSEGLMRAEPIKGTRRRDPDPAADAALKQDLAASPKDRAENVMIVDLLRNDLSHFALPNTLTVPRLCAIESYATVHQMVSTIEAQLAPGNSRAQAVAAAFPAGSMTGAPKISTMAILDALEAGPRGIYSGAIGYFSLNAATDLSVVIRTLVLQDTDDGGTHLSLGIGGAITADSEDEAEWQEIQAKAYGVLSTLGAKFPSG</sequence>
<dbReference type="SUPFAM" id="SSF52540">
    <property type="entry name" value="P-loop containing nucleoside triphosphate hydrolases"/>
    <property type="match status" value="1"/>
</dbReference>
<keyword evidence="4" id="KW-1185">Reference proteome</keyword>
<dbReference type="InterPro" id="IPR027417">
    <property type="entry name" value="P-loop_NTPase"/>
</dbReference>
<organism evidence="3 4">
    <name type="scientific">Arthrobacter stackebrandtii</name>
    <dbReference type="NCBI Taxonomy" id="272161"/>
    <lineage>
        <taxon>Bacteria</taxon>
        <taxon>Bacillati</taxon>
        <taxon>Actinomycetota</taxon>
        <taxon>Actinomycetes</taxon>
        <taxon>Micrococcales</taxon>
        <taxon>Micrococcaceae</taxon>
        <taxon>Arthrobacter</taxon>
    </lineage>
</organism>
<dbReference type="InterPro" id="IPR019999">
    <property type="entry name" value="Anth_synth_I-like"/>
</dbReference>
<proteinExistence type="predicted"/>
<gene>
    <name evidence="3" type="ORF">JOF48_001296</name>
</gene>
<evidence type="ECO:0000256" key="1">
    <source>
        <dbReference type="SAM" id="MobiDB-lite"/>
    </source>
</evidence>
<feature type="domain" description="Chorismate-utilising enzyme C-terminal" evidence="2">
    <location>
        <begin position="471"/>
        <end position="731"/>
    </location>
</feature>
<evidence type="ECO:0000259" key="2">
    <source>
        <dbReference type="Pfam" id="PF00425"/>
    </source>
</evidence>
<dbReference type="InterPro" id="IPR005801">
    <property type="entry name" value="ADC_synthase"/>
</dbReference>
<dbReference type="EC" id="2.6.1.85" evidence="3"/>
<dbReference type="RefSeq" id="WP_209678638.1">
    <property type="nucleotide sequence ID" value="NZ_JAGIOI010000001.1"/>
</dbReference>
<dbReference type="EC" id="4.1.3.27" evidence="3"/>
<name>A0ABS4YVR1_9MICC</name>
<accession>A0ABS4YVR1</accession>
<dbReference type="CDD" id="cd02019">
    <property type="entry name" value="NK"/>
    <property type="match status" value="1"/>
</dbReference>
<dbReference type="InterPro" id="IPR005802">
    <property type="entry name" value="ADC_synth_comp_1"/>
</dbReference>
<keyword evidence="3" id="KW-0808">Transferase</keyword>
<protein>
    <submittedName>
        <fullName evidence="3">Anthranilate synthase component 1/para-aminobenzoate synthetase</fullName>
        <ecNumber evidence="3">2.6.1.85</ecNumber>
        <ecNumber evidence="3">4.1.3.27</ecNumber>
    </submittedName>
</protein>
<dbReference type="PRINTS" id="PR00095">
    <property type="entry name" value="ANTSNTHASEI"/>
</dbReference>
<keyword evidence="3" id="KW-0456">Lyase</keyword>
<evidence type="ECO:0000313" key="4">
    <source>
        <dbReference type="Proteomes" id="UP000711614"/>
    </source>
</evidence>